<dbReference type="AlphaFoldDB" id="A0AAN8X7G8"/>
<name>A0AAN8X7G8_HALRR</name>
<evidence type="ECO:0000256" key="1">
    <source>
        <dbReference type="SAM" id="MobiDB-lite"/>
    </source>
</evidence>
<organism evidence="2 3">
    <name type="scientific">Halocaridina rubra</name>
    <name type="common">Hawaiian red shrimp</name>
    <dbReference type="NCBI Taxonomy" id="373956"/>
    <lineage>
        <taxon>Eukaryota</taxon>
        <taxon>Metazoa</taxon>
        <taxon>Ecdysozoa</taxon>
        <taxon>Arthropoda</taxon>
        <taxon>Crustacea</taxon>
        <taxon>Multicrustacea</taxon>
        <taxon>Malacostraca</taxon>
        <taxon>Eumalacostraca</taxon>
        <taxon>Eucarida</taxon>
        <taxon>Decapoda</taxon>
        <taxon>Pleocyemata</taxon>
        <taxon>Caridea</taxon>
        <taxon>Atyoidea</taxon>
        <taxon>Atyidae</taxon>
        <taxon>Halocaridina</taxon>
    </lineage>
</organism>
<evidence type="ECO:0000313" key="2">
    <source>
        <dbReference type="EMBL" id="KAK7075888.1"/>
    </source>
</evidence>
<feature type="region of interest" description="Disordered" evidence="1">
    <location>
        <begin position="1"/>
        <end position="20"/>
    </location>
</feature>
<reference evidence="2 3" key="1">
    <citation type="submission" date="2023-11" db="EMBL/GenBank/DDBJ databases">
        <title>Halocaridina rubra genome assembly.</title>
        <authorList>
            <person name="Smith C."/>
        </authorList>
    </citation>
    <scope>NUCLEOTIDE SEQUENCE [LARGE SCALE GENOMIC DNA]</scope>
    <source>
        <strain evidence="2">EP-1</strain>
        <tissue evidence="2">Whole</tissue>
    </source>
</reference>
<accession>A0AAN8X7G8</accession>
<comment type="caution">
    <text evidence="2">The sequence shown here is derived from an EMBL/GenBank/DDBJ whole genome shotgun (WGS) entry which is preliminary data.</text>
</comment>
<keyword evidence="3" id="KW-1185">Reference proteome</keyword>
<sequence length="53" mass="5974">MESQTKVKYKENSVNGSRMENDAADSFSRECYAQHVALDRQQATASKCKCKLS</sequence>
<proteinExistence type="predicted"/>
<dbReference type="Proteomes" id="UP001381693">
    <property type="component" value="Unassembled WGS sequence"/>
</dbReference>
<gene>
    <name evidence="2" type="ORF">SK128_000048</name>
</gene>
<dbReference type="EMBL" id="JAXCGZ010010027">
    <property type="protein sequence ID" value="KAK7075888.1"/>
    <property type="molecule type" value="Genomic_DNA"/>
</dbReference>
<protein>
    <submittedName>
        <fullName evidence="2">Uncharacterized protein</fullName>
    </submittedName>
</protein>
<feature type="compositionally biased region" description="Polar residues" evidence="1">
    <location>
        <begin position="1"/>
        <end position="18"/>
    </location>
</feature>
<feature type="non-terminal residue" evidence="2">
    <location>
        <position position="53"/>
    </location>
</feature>
<evidence type="ECO:0000313" key="3">
    <source>
        <dbReference type="Proteomes" id="UP001381693"/>
    </source>
</evidence>